<protein>
    <recommendedName>
        <fullName evidence="4">Glycosyltransferase RgtA/B/C/D-like domain-containing protein</fullName>
    </recommendedName>
</protein>
<sequence>MNRKYLIIALLASILQITLFKLLYPYADYFSDSFSYINAAQSGIDVSIWPIGYSKFLALFHLITTSDTAVVVFQYLVLQCAVFYFLHILSTYFHPARWIINTLFICLFFNPLHLYLSNYISSDSLFLAISLFWATQLLQLIHRPTITLVFIHALLISAAFTLRYNAMYYPLITIIAYALSKLSMGWKLTGILLPIILIGAFVIHTRNTAKTLTGHAQFSVFGGWQIANNAFYMYPFINATDAPPAGTEEFHKVVRNYFDSIPEELKHVSPWDGAFYIKYPYAPLKSFLAEKSQTIIDTTGGFQSWGAVAPVYGSYGTSLIKNHPIAFSRYFLLPNTLNYFLPPLEKLKVYNLGSNMVPTSVTNWFHYPSQEVRAISWTIQDKILLLFPAIFMAINLFGAIILGSWISNRHKLATDHLFNKSLWLIVVLLVINCGFSILASPIVFRYQVFPMIICLSFMLLMIEKLRQLR</sequence>
<feature type="transmembrane region" description="Helical" evidence="1">
    <location>
        <begin position="185"/>
        <end position="203"/>
    </location>
</feature>
<dbReference type="RefSeq" id="WP_116973760.1">
    <property type="nucleotide sequence ID" value="NZ_QPMM01000001.1"/>
</dbReference>
<reference evidence="2 3" key="1">
    <citation type="submission" date="2018-07" db="EMBL/GenBank/DDBJ databases">
        <title>Chitinophaga K2CV101002-2 sp. nov., isolated from a monsoon evergreen broad-leaved forest soil.</title>
        <authorList>
            <person name="Lv Y."/>
        </authorList>
    </citation>
    <scope>NUCLEOTIDE SEQUENCE [LARGE SCALE GENOMIC DNA]</scope>
    <source>
        <strain evidence="2 3">GDMCC 1.1288</strain>
    </source>
</reference>
<feature type="transmembrane region" description="Helical" evidence="1">
    <location>
        <begin position="417"/>
        <end position="438"/>
    </location>
</feature>
<evidence type="ECO:0008006" key="4">
    <source>
        <dbReference type="Google" id="ProtNLM"/>
    </source>
</evidence>
<dbReference type="AlphaFoldDB" id="A0A3E1YGQ2"/>
<keyword evidence="3" id="KW-1185">Reference proteome</keyword>
<evidence type="ECO:0000313" key="3">
    <source>
        <dbReference type="Proteomes" id="UP000260644"/>
    </source>
</evidence>
<keyword evidence="1" id="KW-1133">Transmembrane helix</keyword>
<evidence type="ECO:0000256" key="1">
    <source>
        <dbReference type="SAM" id="Phobius"/>
    </source>
</evidence>
<evidence type="ECO:0000313" key="2">
    <source>
        <dbReference type="EMBL" id="RFS26569.1"/>
    </source>
</evidence>
<feature type="transmembrane region" description="Helical" evidence="1">
    <location>
        <begin position="70"/>
        <end position="92"/>
    </location>
</feature>
<feature type="transmembrane region" description="Helical" evidence="1">
    <location>
        <begin position="5"/>
        <end position="26"/>
    </location>
</feature>
<feature type="transmembrane region" description="Helical" evidence="1">
    <location>
        <begin position="98"/>
        <end position="117"/>
    </location>
</feature>
<name>A0A3E1YGQ2_9BACT</name>
<proteinExistence type="predicted"/>
<accession>A0A3E1YGQ2</accession>
<organism evidence="2 3">
    <name type="scientific">Chitinophaga silvatica</name>
    <dbReference type="NCBI Taxonomy" id="2282649"/>
    <lineage>
        <taxon>Bacteria</taxon>
        <taxon>Pseudomonadati</taxon>
        <taxon>Bacteroidota</taxon>
        <taxon>Chitinophagia</taxon>
        <taxon>Chitinophagales</taxon>
        <taxon>Chitinophagaceae</taxon>
        <taxon>Chitinophaga</taxon>
    </lineage>
</organism>
<gene>
    <name evidence="2" type="ORF">DVR12_01930</name>
</gene>
<keyword evidence="1" id="KW-0472">Membrane</keyword>
<keyword evidence="1" id="KW-0812">Transmembrane</keyword>
<feature type="transmembrane region" description="Helical" evidence="1">
    <location>
        <begin position="46"/>
        <end position="63"/>
    </location>
</feature>
<dbReference type="Proteomes" id="UP000260644">
    <property type="component" value="Unassembled WGS sequence"/>
</dbReference>
<comment type="caution">
    <text evidence="2">The sequence shown here is derived from an EMBL/GenBank/DDBJ whole genome shotgun (WGS) entry which is preliminary data.</text>
</comment>
<dbReference type="OrthoDB" id="636847at2"/>
<dbReference type="EMBL" id="QPMM01000001">
    <property type="protein sequence ID" value="RFS26569.1"/>
    <property type="molecule type" value="Genomic_DNA"/>
</dbReference>
<feature type="transmembrane region" description="Helical" evidence="1">
    <location>
        <begin position="383"/>
        <end position="405"/>
    </location>
</feature>
<feature type="transmembrane region" description="Helical" evidence="1">
    <location>
        <begin position="147"/>
        <end position="164"/>
    </location>
</feature>